<evidence type="ECO:0000313" key="2">
    <source>
        <dbReference type="EMBL" id="AED02505.1"/>
    </source>
</evidence>
<dbReference type="SMR" id="F5CV94"/>
<dbReference type="SUPFAM" id="SSF50814">
    <property type="entry name" value="Lipocalins"/>
    <property type="match status" value="1"/>
</dbReference>
<name>F5CV94_NOCSC</name>
<dbReference type="InterPro" id="IPR044902">
    <property type="entry name" value="Dino_Luciferase_rpt_sf"/>
</dbReference>
<dbReference type="EMBL" id="JF838193">
    <property type="protein sequence ID" value="AED02505.1"/>
    <property type="molecule type" value="Genomic_DNA"/>
</dbReference>
<reference evidence="2" key="2">
    <citation type="submission" date="2011-04" db="EMBL/GenBank/DDBJ databases">
        <authorList>
            <person name="Liu L."/>
            <person name="Hastings J.W."/>
        </authorList>
    </citation>
    <scope>NUCLEOTIDE SEQUENCE</scope>
</reference>
<dbReference type="InterPro" id="IPR023393">
    <property type="entry name" value="START-like_dom_sf"/>
</dbReference>
<dbReference type="Pfam" id="PF10285">
    <property type="entry name" value="Luciferase_cat"/>
    <property type="match status" value="1"/>
</dbReference>
<dbReference type="Gene3D" id="2.40.128.20">
    <property type="match status" value="1"/>
</dbReference>
<dbReference type="Gene3D" id="3.30.530.20">
    <property type="match status" value="1"/>
</dbReference>
<dbReference type="Gene3D" id="4.10.1310.10">
    <property type="entry name" value="Dinoflagellate luciferase repeat"/>
    <property type="match status" value="1"/>
</dbReference>
<evidence type="ECO:0000259" key="1">
    <source>
        <dbReference type="Pfam" id="PF10285"/>
    </source>
</evidence>
<organism evidence="2">
    <name type="scientific">Noctiluca scintillans</name>
    <name type="common">Sea sparkle</name>
    <name type="synonym">Red tide dinoflagellate</name>
    <dbReference type="NCBI Taxonomy" id="2966"/>
    <lineage>
        <taxon>Eukaryota</taxon>
        <taxon>Sar</taxon>
        <taxon>Alveolata</taxon>
        <taxon>Dinophyceae</taxon>
        <taxon>Noctilucales</taxon>
        <taxon>Noctilucaceae</taxon>
        <taxon>Noctiluca</taxon>
    </lineage>
</organism>
<feature type="domain" description="Luciferase catalytic" evidence="1">
    <location>
        <begin position="53"/>
        <end position="347"/>
    </location>
</feature>
<protein>
    <submittedName>
        <fullName evidence="2">Luciferase</fullName>
    </submittedName>
</protein>
<dbReference type="InterPro" id="IPR044903">
    <property type="entry name" value="Luciferase_hlx-bundle_dom_sf"/>
</dbReference>
<dbReference type="InterPro" id="IPR018804">
    <property type="entry name" value="Luciferase_cat"/>
</dbReference>
<dbReference type="Gene3D" id="4.10.1300.10">
    <property type="entry name" value="Dinoflagellate luciferase"/>
    <property type="match status" value="1"/>
</dbReference>
<dbReference type="InterPro" id="IPR012674">
    <property type="entry name" value="Calycin"/>
</dbReference>
<accession>F5CV94</accession>
<proteinExistence type="predicted"/>
<sequence length="914" mass="102188">MFVSSYIDRSCFGLNACPEVPVESCFFDMSGYTYKTEVHALHGMNMQGGFGGPLCAEPYGDEVQSIVKRLLADSDNDKSLAFNNFTDPCPELTKKQLETMKGFDYADKKKKLPFGPLPWPTGLPAPGYVPKTNPLNGRWVTVTGGDAEFIKKSIASGMLGSAEASKIQADVDTKKTGGMFLRITQNGEVFTVDASVAKFARAVRTWKSGHYFYEPLVSGSHLFGVWVLPEEYRKIGFFWEMTSGKCFRIQRNAWFDSGYMFMRQSTEAFGRISHIFYVKVDSDPEVDSRPALQSRDFTALAGVFNAPDNLGNPYPCQPVDLDAPVERDTWMDQNKEVVAQQAAAIGKSVQELEKEKQQLVNLGWSSDNVTVHVDALWEALTMKARSPEKFMDVSDVKVSDEDGYLSRSMTIKANNKIVKERIWINRVASEIVFQPLHPDTGAPLHEERVIAVREEPNLHLEFYQRDVTDGMRSPWKLPVDVVSKSFQEVVKVAQKLENTVQPVIGLGFHSSAMEDVDHDALWLALLNEVRQPRAHAPNCSVIDCDGYIERKRSSTGSTQHVYVREEEWAVVYRDVVDGKESKTECAIVLRAHPLEIEVCERNVLSGFRVHSSIPKSEASVLIDLTIKSAKKLVVEPPATVGLGFCSAAIHDVSYDSLFTALELSALKPWLVRPAKESDCTVTDCGSHVKRVLTRSDGKVEKDIVTINEENGEVSFVEEGHDVERVTVILKNPYRYEIYQRNISDKMRVAFGVRSVVAKDTMSAMVKLAREIEKSASDVVGYGMVSHPMTSSRDKLWRAMLSFLSRPAECGMPVDSVSFQEKAGYMVRSMRLIATNKVLTDNIRVNEAAQEIIFRSVKGGVEGTEERVLALRTEPLRCEIHCREVSTEVRVNWKAPRATVGQIFDAIDKAAANMN</sequence>
<dbReference type="AlphaFoldDB" id="F5CV94"/>
<gene>
    <name evidence="2" type="primary">lcf</name>
</gene>
<reference evidence="2" key="1">
    <citation type="journal article" date="2007" name="Proc. Natl. Acad. Sci. U.S.A.">
        <title>Two different domains of the luciferase gene in the heterotrophic dinoflagellate Noctiluca scintillans occur as two separate genes in photosynthetic species.</title>
        <authorList>
            <person name="Liu L."/>
            <person name="Hastings J.W."/>
        </authorList>
    </citation>
    <scope>NUCLEOTIDE SEQUENCE</scope>
</reference>